<dbReference type="STRING" id="6412.T1G464"/>
<sequence length="745" mass="83708">MKNNDKETCPNSPHETKLSFFNAIKTKFKKSPKPKKTSSPVPNKKEVGNNEHKKLFINLPNFSFNKKNKNLNNSASAKNYKSDDLPKISLENEVQTADKSITSLPLEEEKNNNDLENAIPKQATSSSTAFYAIGQYKESYVEDSPKFRVVVAIDFGTAFSGYAFSFLNDATKHIHMMGKWENGDPGVINQKTPSTLLLKPDGTFHSFGFTARNCYQDLSPEEAMEWMLFDNFKMSLYKSNNCNLEKTIEAVNGKRFSAFKVITETLKFFRNHAVQEISLQTGYSLSNDDILWVLTVPAIWSSPAKQFMRLAAYEAGLASSTNPNKLVVALEPEAAAIHICRLRQHQLVSDKPVLFDYLQFKASKEPQSQTKLIDEFEKQCRYIILDCGGGTVDITVHEMNSETGLIHELRAASGGPYGATNIDLEFRLLLEDIFGSDFVESFHTKCPNGWLSLMMFFESRKRAADPMKPSTFNIALPFSFLEHFRKMKGHTVEQVISRYGNPEIQWTFQGMLRLSLGTMTKLFQPCTDKIGDCIRDIVKSVKGIRYIFMVGGLSESPVLQHEIRQLSKYVCGSSVKVIIPQEASLAVVKGAVSFGLNPEILTARKIASTYGAAVLNLFDAKKHLQNKQLEKDGKLWCKDIFDVFIKADELINCGHVVERTYVVADAESKKMYVNIYSSPNKQPLYVTDADVSKCANICLDLSKAENNLKRLIRVRMEFAATEIKVSAVDSSSGRQVEASIDFINV</sequence>
<dbReference type="HOGENOM" id="CLU_009958_5_3_1"/>
<dbReference type="PANTHER" id="PTHR14187">
    <property type="entry name" value="ALPHA KINASE/ELONGATION FACTOR 2 KINASE"/>
    <property type="match status" value="1"/>
</dbReference>
<proteinExistence type="predicted"/>
<dbReference type="CTD" id="20215862"/>
<dbReference type="GeneID" id="20215862"/>
<reference evidence="2 4" key="2">
    <citation type="journal article" date="2013" name="Nature">
        <title>Insights into bilaterian evolution from three spiralian genomes.</title>
        <authorList>
            <person name="Simakov O."/>
            <person name="Marletaz F."/>
            <person name="Cho S.J."/>
            <person name="Edsinger-Gonzales E."/>
            <person name="Havlak P."/>
            <person name="Hellsten U."/>
            <person name="Kuo D.H."/>
            <person name="Larsson T."/>
            <person name="Lv J."/>
            <person name="Arendt D."/>
            <person name="Savage R."/>
            <person name="Osoegawa K."/>
            <person name="de Jong P."/>
            <person name="Grimwood J."/>
            <person name="Chapman J.A."/>
            <person name="Shapiro H."/>
            <person name="Aerts A."/>
            <person name="Otillar R.P."/>
            <person name="Terry A.Y."/>
            <person name="Boore J.L."/>
            <person name="Grigoriev I.V."/>
            <person name="Lindberg D.R."/>
            <person name="Seaver E.C."/>
            <person name="Weisblat D.A."/>
            <person name="Putnam N.H."/>
            <person name="Rokhsar D.S."/>
        </authorList>
    </citation>
    <scope>NUCLEOTIDE SEQUENCE</scope>
</reference>
<dbReference type="EMBL" id="KB096676">
    <property type="protein sequence ID" value="ESO03024.1"/>
    <property type="molecule type" value="Genomic_DNA"/>
</dbReference>
<dbReference type="eggNOG" id="KOG0101">
    <property type="taxonomic scope" value="Eukaryota"/>
</dbReference>
<dbReference type="KEGG" id="hro:HELRODRAFT_80861"/>
<dbReference type="PANTHER" id="PTHR14187:SF39">
    <property type="entry name" value="HEAT SHOCK 70 KDA PROTEIN 12B"/>
    <property type="match status" value="1"/>
</dbReference>
<dbReference type="EnsemblMetazoa" id="HelroT80861">
    <property type="protein sequence ID" value="HelroP80861"/>
    <property type="gene ID" value="HelroG80861"/>
</dbReference>
<evidence type="ECO:0008006" key="5">
    <source>
        <dbReference type="Google" id="ProtNLM"/>
    </source>
</evidence>
<evidence type="ECO:0000313" key="3">
    <source>
        <dbReference type="EnsemblMetazoa" id="HelroP80861"/>
    </source>
</evidence>
<dbReference type="Gene3D" id="3.30.420.40">
    <property type="match status" value="1"/>
</dbReference>
<dbReference type="Proteomes" id="UP000015101">
    <property type="component" value="Unassembled WGS sequence"/>
</dbReference>
<dbReference type="OrthoDB" id="6064993at2759"/>
<evidence type="ECO:0000313" key="2">
    <source>
        <dbReference type="EMBL" id="ESO03024.1"/>
    </source>
</evidence>
<dbReference type="SUPFAM" id="SSF53067">
    <property type="entry name" value="Actin-like ATPase domain"/>
    <property type="match status" value="2"/>
</dbReference>
<keyword evidence="4" id="KW-1185">Reference proteome</keyword>
<organism evidence="3 4">
    <name type="scientific">Helobdella robusta</name>
    <name type="common">Californian leech</name>
    <dbReference type="NCBI Taxonomy" id="6412"/>
    <lineage>
        <taxon>Eukaryota</taxon>
        <taxon>Metazoa</taxon>
        <taxon>Spiralia</taxon>
        <taxon>Lophotrochozoa</taxon>
        <taxon>Annelida</taxon>
        <taxon>Clitellata</taxon>
        <taxon>Hirudinea</taxon>
        <taxon>Rhynchobdellida</taxon>
        <taxon>Glossiphoniidae</taxon>
        <taxon>Helobdella</taxon>
    </lineage>
</organism>
<dbReference type="InParanoid" id="T1G464"/>
<gene>
    <name evidence="3" type="primary">20215862</name>
    <name evidence="2" type="ORF">HELRODRAFT_80861</name>
</gene>
<dbReference type="AlphaFoldDB" id="T1G464"/>
<dbReference type="EMBL" id="AMQM01004757">
    <property type="status" value="NOT_ANNOTATED_CDS"/>
    <property type="molecule type" value="Genomic_DNA"/>
</dbReference>
<feature type="compositionally biased region" description="Basic residues" evidence="1">
    <location>
        <begin position="27"/>
        <end position="36"/>
    </location>
</feature>
<dbReference type="RefSeq" id="XP_009018717.1">
    <property type="nucleotide sequence ID" value="XM_009020469.1"/>
</dbReference>
<reference evidence="3" key="3">
    <citation type="submission" date="2015-06" db="UniProtKB">
        <authorList>
            <consortium name="EnsemblMetazoa"/>
        </authorList>
    </citation>
    <scope>IDENTIFICATION</scope>
</reference>
<dbReference type="OMA" id="KRCRRHY"/>
<protein>
    <recommendedName>
        <fullName evidence="5">Heat shock 70 kDa protein 12A</fullName>
    </recommendedName>
</protein>
<feature type="region of interest" description="Disordered" evidence="1">
    <location>
        <begin position="27"/>
        <end position="51"/>
    </location>
</feature>
<evidence type="ECO:0000256" key="1">
    <source>
        <dbReference type="SAM" id="MobiDB-lite"/>
    </source>
</evidence>
<reference evidence="4" key="1">
    <citation type="submission" date="2012-12" db="EMBL/GenBank/DDBJ databases">
        <authorList>
            <person name="Hellsten U."/>
            <person name="Grimwood J."/>
            <person name="Chapman J.A."/>
            <person name="Shapiro H."/>
            <person name="Aerts A."/>
            <person name="Otillar R.P."/>
            <person name="Terry A.Y."/>
            <person name="Boore J.L."/>
            <person name="Simakov O."/>
            <person name="Marletaz F."/>
            <person name="Cho S.-J."/>
            <person name="Edsinger-Gonzales E."/>
            <person name="Havlak P."/>
            <person name="Kuo D.-H."/>
            <person name="Larsson T."/>
            <person name="Lv J."/>
            <person name="Arendt D."/>
            <person name="Savage R."/>
            <person name="Osoegawa K."/>
            <person name="de Jong P."/>
            <person name="Lindberg D.R."/>
            <person name="Seaver E.C."/>
            <person name="Weisblat D.A."/>
            <person name="Putnam N.H."/>
            <person name="Grigoriev I.V."/>
            <person name="Rokhsar D.S."/>
        </authorList>
    </citation>
    <scope>NUCLEOTIDE SEQUENCE</scope>
</reference>
<evidence type="ECO:0000313" key="4">
    <source>
        <dbReference type="Proteomes" id="UP000015101"/>
    </source>
</evidence>
<name>T1G464_HELRO</name>
<accession>T1G464</accession>
<dbReference type="InterPro" id="IPR043129">
    <property type="entry name" value="ATPase_NBD"/>
</dbReference>